<dbReference type="EMBL" id="AMXE01000032">
    <property type="protein sequence ID" value="ENO87901.1"/>
    <property type="molecule type" value="Genomic_DNA"/>
</dbReference>
<dbReference type="Proteomes" id="UP000013232">
    <property type="component" value="Unassembled WGS sequence"/>
</dbReference>
<dbReference type="InterPro" id="IPR002737">
    <property type="entry name" value="MEMO1_fam"/>
</dbReference>
<dbReference type="CDD" id="cd07361">
    <property type="entry name" value="MEMO_like"/>
    <property type="match status" value="1"/>
</dbReference>
<dbReference type="Gene3D" id="3.40.830.10">
    <property type="entry name" value="LigB-like"/>
    <property type="match status" value="1"/>
</dbReference>
<gene>
    <name evidence="3" type="ORF">C666_10040</name>
</gene>
<dbReference type="STRING" id="1123367.GCA_000621305_03687"/>
<organism evidence="3 4">
    <name type="scientific">Thauera linaloolentis (strain DSM 12138 / JCM 21573 / CCUG 41526 / CIP 105981 / IAM 15112 / NBRC 102519 / 47Lol)</name>
    <dbReference type="NCBI Taxonomy" id="1123367"/>
    <lineage>
        <taxon>Bacteria</taxon>
        <taxon>Pseudomonadati</taxon>
        <taxon>Pseudomonadota</taxon>
        <taxon>Betaproteobacteria</taxon>
        <taxon>Rhodocyclales</taxon>
        <taxon>Zoogloeaceae</taxon>
        <taxon>Thauera</taxon>
    </lineage>
</organism>
<dbReference type="Pfam" id="PF01875">
    <property type="entry name" value="Memo"/>
    <property type="match status" value="1"/>
</dbReference>
<comment type="similarity">
    <text evidence="1 2">Belongs to the MEMO1 family.</text>
</comment>
<dbReference type="OrthoDB" id="9782820at2"/>
<dbReference type="NCBIfam" id="TIGR04336">
    <property type="entry name" value="AmmeMemoSam_B"/>
    <property type="match status" value="1"/>
</dbReference>
<evidence type="ECO:0000313" key="4">
    <source>
        <dbReference type="Proteomes" id="UP000013232"/>
    </source>
</evidence>
<dbReference type="eggNOG" id="COG1355">
    <property type="taxonomic scope" value="Bacteria"/>
</dbReference>
<dbReference type="PANTHER" id="PTHR11060:SF0">
    <property type="entry name" value="PROTEIN MEMO1"/>
    <property type="match status" value="1"/>
</dbReference>
<dbReference type="HAMAP" id="MF_00055">
    <property type="entry name" value="MEMO1"/>
    <property type="match status" value="1"/>
</dbReference>
<reference evidence="3 4" key="1">
    <citation type="submission" date="2012-09" db="EMBL/GenBank/DDBJ databases">
        <title>Draft Genome Sequences of 6 Strains from Genus Thauera.</title>
        <authorList>
            <person name="Liu B."/>
            <person name="Shapleigh J.P."/>
            <person name="Frostegard A.H."/>
        </authorList>
    </citation>
    <scope>NUCLEOTIDE SEQUENCE [LARGE SCALE GENOMIC DNA]</scope>
    <source>
        <strain evidence="4">47Lol / DSM 12138</strain>
    </source>
</reference>
<evidence type="ECO:0000313" key="3">
    <source>
        <dbReference type="EMBL" id="ENO87901.1"/>
    </source>
</evidence>
<dbReference type="AlphaFoldDB" id="N6Y180"/>
<accession>N6Y180</accession>
<name>N6Y180_THAL4</name>
<keyword evidence="4" id="KW-1185">Reference proteome</keyword>
<evidence type="ECO:0000256" key="1">
    <source>
        <dbReference type="ARBA" id="ARBA00006315"/>
    </source>
</evidence>
<dbReference type="PANTHER" id="PTHR11060">
    <property type="entry name" value="PROTEIN MEMO1"/>
    <property type="match status" value="1"/>
</dbReference>
<evidence type="ECO:0000256" key="2">
    <source>
        <dbReference type="HAMAP-Rule" id="MF_00055"/>
    </source>
</evidence>
<proteinExistence type="inferred from homology"/>
<protein>
    <recommendedName>
        <fullName evidence="2">MEMO1 family protein C666_10040</fullName>
    </recommendedName>
</protein>
<dbReference type="RefSeq" id="WP_004337957.1">
    <property type="nucleotide sequence ID" value="NZ_AMXE01000032.1"/>
</dbReference>
<comment type="caution">
    <text evidence="3">The sequence shown here is derived from an EMBL/GenBank/DDBJ whole genome shotgun (WGS) entry which is preliminary data.</text>
</comment>
<sequence>MAISSVRPAMLAGQYYPDDERVLRMQVAKLLAAAVPLEQVAAPKAIIVPHAGYLDSGAIAANAYRTLAGMRERIRRVVLLGPAHQAALHGFAVPAAQAFATPLGEVPLSRSDWLALQARDDVHIDDRLHAIAHSLEVQLPFLQAMFDSFTLVPVLAGDTSGEAAAELLDVLWGGPETLLVISSDLSHYLPYLQAQWIDRSTVEQILELRPDIKHDQACGAALINGLLLAARRHLLQPHLLDLRNSGDTAGDRDRVVGYASIAFCESEPSPHVRH</sequence>